<comment type="caution">
    <text evidence="8">The sequence shown here is derived from an EMBL/GenBank/DDBJ whole genome shotgun (WGS) entry which is preliminary data.</text>
</comment>
<feature type="signal peptide" evidence="7">
    <location>
        <begin position="1"/>
        <end position="21"/>
    </location>
</feature>
<reference evidence="8" key="2">
    <citation type="submission" date="2020-09" db="EMBL/GenBank/DDBJ databases">
        <authorList>
            <person name="Sun Q."/>
            <person name="Zhou Y."/>
        </authorList>
    </citation>
    <scope>NUCLEOTIDE SEQUENCE</scope>
    <source>
        <strain evidence="8">CGMCC 1.10998</strain>
    </source>
</reference>
<dbReference type="InterPro" id="IPR003154">
    <property type="entry name" value="S1/P1nuclease"/>
</dbReference>
<gene>
    <name evidence="8" type="ORF">GCM10011396_21050</name>
</gene>
<reference evidence="8" key="1">
    <citation type="journal article" date="2014" name="Int. J. Syst. Evol. Microbiol.">
        <title>Complete genome sequence of Corynebacterium casei LMG S-19264T (=DSM 44701T), isolated from a smear-ripened cheese.</title>
        <authorList>
            <consortium name="US DOE Joint Genome Institute (JGI-PGF)"/>
            <person name="Walter F."/>
            <person name="Albersmeier A."/>
            <person name="Kalinowski J."/>
            <person name="Ruckert C."/>
        </authorList>
    </citation>
    <scope>NUCLEOTIDE SEQUENCE</scope>
    <source>
        <strain evidence="8">CGMCC 1.10998</strain>
    </source>
</reference>
<dbReference type="Gene3D" id="1.10.575.10">
    <property type="entry name" value="P1 Nuclease"/>
    <property type="match status" value="1"/>
</dbReference>
<proteinExistence type="predicted"/>
<protein>
    <submittedName>
        <fullName evidence="8">Endonuclease</fullName>
    </submittedName>
</protein>
<dbReference type="GO" id="GO:0006308">
    <property type="term" value="P:DNA catabolic process"/>
    <property type="evidence" value="ECO:0007669"/>
    <property type="project" value="InterPro"/>
</dbReference>
<evidence type="ECO:0000256" key="4">
    <source>
        <dbReference type="ARBA" id="ARBA00022801"/>
    </source>
</evidence>
<evidence type="ECO:0000256" key="1">
    <source>
        <dbReference type="ARBA" id="ARBA00022722"/>
    </source>
</evidence>
<evidence type="ECO:0000256" key="2">
    <source>
        <dbReference type="ARBA" id="ARBA00022723"/>
    </source>
</evidence>
<dbReference type="CDD" id="cd11010">
    <property type="entry name" value="S1-P1_nuclease"/>
    <property type="match status" value="1"/>
</dbReference>
<dbReference type="GO" id="GO:0016788">
    <property type="term" value="F:hydrolase activity, acting on ester bonds"/>
    <property type="evidence" value="ECO:0007669"/>
    <property type="project" value="InterPro"/>
</dbReference>
<dbReference type="Pfam" id="PF02265">
    <property type="entry name" value="S1-P1_nuclease"/>
    <property type="match status" value="1"/>
</dbReference>
<evidence type="ECO:0000256" key="3">
    <source>
        <dbReference type="ARBA" id="ARBA00022759"/>
    </source>
</evidence>
<evidence type="ECO:0000313" key="9">
    <source>
        <dbReference type="Proteomes" id="UP000637423"/>
    </source>
</evidence>
<dbReference type="AlphaFoldDB" id="A0A916XI92"/>
<dbReference type="GO" id="GO:0004519">
    <property type="term" value="F:endonuclease activity"/>
    <property type="evidence" value="ECO:0007669"/>
    <property type="project" value="UniProtKB-KW"/>
</dbReference>
<dbReference type="GO" id="GO:0003676">
    <property type="term" value="F:nucleic acid binding"/>
    <property type="evidence" value="ECO:0007669"/>
    <property type="project" value="InterPro"/>
</dbReference>
<dbReference type="PANTHER" id="PTHR33146:SF26">
    <property type="entry name" value="ENDONUCLEASE 4"/>
    <property type="match status" value="1"/>
</dbReference>
<keyword evidence="2" id="KW-0479">Metal-binding</keyword>
<dbReference type="InterPro" id="IPR008947">
    <property type="entry name" value="PLipase_C/P1_nuclease_dom_sf"/>
</dbReference>
<keyword evidence="1" id="KW-0540">Nuclease</keyword>
<keyword evidence="9" id="KW-1185">Reference proteome</keyword>
<organism evidence="8 9">
    <name type="scientific">Undibacterium terreum</name>
    <dbReference type="NCBI Taxonomy" id="1224302"/>
    <lineage>
        <taxon>Bacteria</taxon>
        <taxon>Pseudomonadati</taxon>
        <taxon>Pseudomonadota</taxon>
        <taxon>Betaproteobacteria</taxon>
        <taxon>Burkholderiales</taxon>
        <taxon>Oxalobacteraceae</taxon>
        <taxon>Undibacterium</taxon>
    </lineage>
</organism>
<dbReference type="EMBL" id="BMED01000002">
    <property type="protein sequence ID" value="GGC73649.1"/>
    <property type="molecule type" value="Genomic_DNA"/>
</dbReference>
<evidence type="ECO:0000256" key="7">
    <source>
        <dbReference type="SAM" id="SignalP"/>
    </source>
</evidence>
<keyword evidence="6" id="KW-0325">Glycoprotein</keyword>
<accession>A0A916XI92</accession>
<keyword evidence="3 8" id="KW-0255">Endonuclease</keyword>
<feature type="chain" id="PRO_5037334242" evidence="7">
    <location>
        <begin position="22"/>
        <end position="336"/>
    </location>
</feature>
<name>A0A916XI92_9BURK</name>
<dbReference type="SUPFAM" id="SSF48537">
    <property type="entry name" value="Phospholipase C/P1 nuclease"/>
    <property type="match status" value="1"/>
</dbReference>
<evidence type="ECO:0000256" key="6">
    <source>
        <dbReference type="ARBA" id="ARBA00023180"/>
    </source>
</evidence>
<dbReference type="GO" id="GO:0046872">
    <property type="term" value="F:metal ion binding"/>
    <property type="evidence" value="ECO:0007669"/>
    <property type="project" value="UniProtKB-KW"/>
</dbReference>
<dbReference type="PANTHER" id="PTHR33146">
    <property type="entry name" value="ENDONUCLEASE 4"/>
    <property type="match status" value="1"/>
</dbReference>
<keyword evidence="5" id="KW-1015">Disulfide bond</keyword>
<keyword evidence="7" id="KW-0732">Signal</keyword>
<evidence type="ECO:0000313" key="8">
    <source>
        <dbReference type="EMBL" id="GGC73649.1"/>
    </source>
</evidence>
<sequence>MKKYFLSLVFSLCCLPQFSLAFGPDGHQAVGAVADALLAGTKAGEKVKSLLGGATLEQMSIWADCAKGVSPEKDFAYTSAGRYPECAPFETPEGMAAMSDFVRRNNTNCNPAPGEENCHKQYHYTDISLQHDHYKTGYAGTSDHDIVNAMQAMVQILEGKQAPKPFNIKDQREALILLTHYVGDAHQPLHVGSIYLDTEGHVINPDEGKFDKLSNTVGGNALMCPCGNLHSMWDDVPQNFKKGRMNETLIKQARTVAKDGSAFEQWPVLWADDSIKAARVLYQGTAFSKATISAKGPSWSIALPLEYEKLMYKMKEDALANGGAHLAQLLQAIWPE</sequence>
<dbReference type="Proteomes" id="UP000637423">
    <property type="component" value="Unassembled WGS sequence"/>
</dbReference>
<keyword evidence="4" id="KW-0378">Hydrolase</keyword>
<dbReference type="RefSeq" id="WP_188566012.1">
    <property type="nucleotide sequence ID" value="NZ_BMED01000002.1"/>
</dbReference>
<evidence type="ECO:0000256" key="5">
    <source>
        <dbReference type="ARBA" id="ARBA00023157"/>
    </source>
</evidence>